<keyword evidence="1" id="KW-0175">Coiled coil</keyword>
<evidence type="ECO:0000256" key="2">
    <source>
        <dbReference type="SAM" id="MobiDB-lite"/>
    </source>
</evidence>
<organism evidence="3 4">
    <name type="scientific">Sphaerobolus stellatus (strain SS14)</name>
    <dbReference type="NCBI Taxonomy" id="990650"/>
    <lineage>
        <taxon>Eukaryota</taxon>
        <taxon>Fungi</taxon>
        <taxon>Dikarya</taxon>
        <taxon>Basidiomycota</taxon>
        <taxon>Agaricomycotina</taxon>
        <taxon>Agaricomycetes</taxon>
        <taxon>Phallomycetidae</taxon>
        <taxon>Geastrales</taxon>
        <taxon>Sphaerobolaceae</taxon>
        <taxon>Sphaerobolus</taxon>
    </lineage>
</organism>
<feature type="compositionally biased region" description="Low complexity" evidence="2">
    <location>
        <begin position="42"/>
        <end position="51"/>
    </location>
</feature>
<protein>
    <submittedName>
        <fullName evidence="3">Uncharacterized protein</fullName>
    </submittedName>
</protein>
<accession>A0A0C9T5Q3</accession>
<evidence type="ECO:0000313" key="4">
    <source>
        <dbReference type="Proteomes" id="UP000054279"/>
    </source>
</evidence>
<feature type="region of interest" description="Disordered" evidence="2">
    <location>
        <begin position="158"/>
        <end position="294"/>
    </location>
</feature>
<feature type="region of interest" description="Disordered" evidence="2">
    <location>
        <begin position="24"/>
        <end position="51"/>
    </location>
</feature>
<feature type="region of interest" description="Disordered" evidence="2">
    <location>
        <begin position="535"/>
        <end position="604"/>
    </location>
</feature>
<name>A0A0C9T5Q3_SPHS4</name>
<sequence>MSENAGIPKHLIKHRNCRPCRERGHGEVPRRGYQCPYGRQKSASNANSQASIPLGTLSHGVEKPGVQLPPPRSPIQSDRIRTTQMPVSTQFSMNGAMNGLTMTQIHPFGSSRSPPTPLHSSPHIHQPDCALPPQPILIDPSLSFVNIQGISAIRDPQNAVGSSAAPYPTPSPSSGVPSRISEPGDVEACPNRQVQQPESAKGGIEGERTVLGQDREHQRSIGSGLSSPTSPVGSPSNTLCQSQIPTGEGPPPPTAVCRSGAQGSDPVRPGTPHSLCQPSPTPPASTGLPNDAVVSPQTLEAPSRFKHGLDLLDSVSHESPEEPPKKRLKISKQKRHTAFIPNDKDCTDAYSKRIQTILSKAGELSDTTGAYVFVLAARPETLGQGNTKYFISENLHIDDDTVEELETKLTEISDIFVRVREVVHVAKIEIAWTSRYPTQHLTPQRKSCCRSSWVTPSKKVFLLQRVAELQSRLRVQRAQVADLENQLTDITLQCLNTSVVDPAIAVIYETEHNGQQTVMDDQSPSNRRRRIMVQVAAPASDDSVTEPESEVDGSVTEPETSKVTKQVPQAGSEDSVTEPESEIDGSGTEKGGVGQSSWVTLPQELQEVWDMATTFPKELEEGQ</sequence>
<reference evidence="3 4" key="1">
    <citation type="submission" date="2014-06" db="EMBL/GenBank/DDBJ databases">
        <title>Evolutionary Origins and Diversification of the Mycorrhizal Mutualists.</title>
        <authorList>
            <consortium name="DOE Joint Genome Institute"/>
            <consortium name="Mycorrhizal Genomics Consortium"/>
            <person name="Kohler A."/>
            <person name="Kuo A."/>
            <person name="Nagy L.G."/>
            <person name="Floudas D."/>
            <person name="Copeland A."/>
            <person name="Barry K.W."/>
            <person name="Cichocki N."/>
            <person name="Veneault-Fourrey C."/>
            <person name="LaButti K."/>
            <person name="Lindquist E.A."/>
            <person name="Lipzen A."/>
            <person name="Lundell T."/>
            <person name="Morin E."/>
            <person name="Murat C."/>
            <person name="Riley R."/>
            <person name="Ohm R."/>
            <person name="Sun H."/>
            <person name="Tunlid A."/>
            <person name="Henrissat B."/>
            <person name="Grigoriev I.V."/>
            <person name="Hibbett D.S."/>
            <person name="Martin F."/>
        </authorList>
    </citation>
    <scope>NUCLEOTIDE SEQUENCE [LARGE SCALE GENOMIC DNA]</scope>
    <source>
        <strain evidence="3 4">SS14</strain>
    </source>
</reference>
<dbReference type="EMBL" id="KN837513">
    <property type="protein sequence ID" value="KIJ24243.1"/>
    <property type="molecule type" value="Genomic_DNA"/>
</dbReference>
<feature type="compositionally biased region" description="Basic and acidic residues" evidence="2">
    <location>
        <begin position="204"/>
        <end position="219"/>
    </location>
</feature>
<evidence type="ECO:0000313" key="3">
    <source>
        <dbReference type="EMBL" id="KIJ24243.1"/>
    </source>
</evidence>
<dbReference type="Proteomes" id="UP000054279">
    <property type="component" value="Unassembled WGS sequence"/>
</dbReference>
<gene>
    <name evidence="3" type="ORF">M422DRAFT_275030</name>
</gene>
<dbReference type="HOGENOM" id="CLU_438855_0_0_1"/>
<feature type="coiled-coil region" evidence="1">
    <location>
        <begin position="466"/>
        <end position="493"/>
    </location>
</feature>
<proteinExistence type="predicted"/>
<dbReference type="AlphaFoldDB" id="A0A0C9T5Q3"/>
<evidence type="ECO:0000256" key="1">
    <source>
        <dbReference type="SAM" id="Coils"/>
    </source>
</evidence>
<feature type="compositionally biased region" description="Polar residues" evidence="2">
    <location>
        <begin position="220"/>
        <end position="245"/>
    </location>
</feature>
<feature type="compositionally biased region" description="Polar residues" evidence="2">
    <location>
        <begin position="557"/>
        <end position="574"/>
    </location>
</feature>
<keyword evidence="4" id="KW-1185">Reference proteome</keyword>